<proteinExistence type="predicted"/>
<keyword evidence="2" id="KW-1133">Transmembrane helix</keyword>
<feature type="transmembrane region" description="Helical" evidence="2">
    <location>
        <begin position="219"/>
        <end position="244"/>
    </location>
</feature>
<keyword evidence="2" id="KW-0472">Membrane</keyword>
<accession>A0A7X0M4G7</accession>
<feature type="region of interest" description="Disordered" evidence="1">
    <location>
        <begin position="1"/>
        <end position="38"/>
    </location>
</feature>
<protein>
    <submittedName>
        <fullName evidence="3">Uncharacterized protein</fullName>
    </submittedName>
</protein>
<evidence type="ECO:0000313" key="4">
    <source>
        <dbReference type="Proteomes" id="UP000555564"/>
    </source>
</evidence>
<dbReference type="AlphaFoldDB" id="A0A7X0M4G7"/>
<dbReference type="Proteomes" id="UP000555564">
    <property type="component" value="Unassembled WGS sequence"/>
</dbReference>
<evidence type="ECO:0000256" key="1">
    <source>
        <dbReference type="SAM" id="MobiDB-lite"/>
    </source>
</evidence>
<evidence type="ECO:0000313" key="3">
    <source>
        <dbReference type="EMBL" id="MBB6471122.1"/>
    </source>
</evidence>
<feature type="transmembrane region" description="Helical" evidence="2">
    <location>
        <begin position="318"/>
        <end position="337"/>
    </location>
</feature>
<dbReference type="EMBL" id="JACHIU010000001">
    <property type="protein sequence ID" value="MBB6471122.1"/>
    <property type="molecule type" value="Genomic_DNA"/>
</dbReference>
<keyword evidence="4" id="KW-1185">Reference proteome</keyword>
<comment type="caution">
    <text evidence="3">The sequence shown here is derived from an EMBL/GenBank/DDBJ whole genome shotgun (WGS) entry which is preliminary data.</text>
</comment>
<evidence type="ECO:0000256" key="2">
    <source>
        <dbReference type="SAM" id="Phobius"/>
    </source>
</evidence>
<sequence length="389" mass="40086">MTAEPTTDAGDKDASTGDASTGKGATAGAVPAAHTVRDVAPPAHTAAEAMRAERSAPGNGMFRWSGVWRVYVWARGAEIRAEAGRVAALRPGDAEVPGVLAAVEEHVDVAEAYANERQGTRRWLTGQAVEGAWSNIHGATVLLYGLLPARELEGRAPEVLATGRAYLAADDARVQRLAARVAAGDVGEQDRPLLQSVLRAAYQAAAVESGRVRSFRNMLLGGVLILSLIVCGLVALGAAFPSWIPMCGHGTLLSMLGPNATLPQVCPTGGPGPSHGDVPLVALLGVLGAALATAASLSTRSELSTRYSLAVAQNLLKAPAGVATAILGLLILNSGFVPGFTGLSSQTAILVWAMVFGYAQQIVTRFVDQRANSLLHAASPDAPAGQSTR</sequence>
<reference evidence="3 4" key="1">
    <citation type="submission" date="2020-08" db="EMBL/GenBank/DDBJ databases">
        <title>Sequencing the genomes of 1000 actinobacteria strains.</title>
        <authorList>
            <person name="Klenk H.-P."/>
        </authorList>
    </citation>
    <scope>NUCLEOTIDE SEQUENCE [LARGE SCALE GENOMIC DNA]</scope>
    <source>
        <strain evidence="3 4">DSM 44936</strain>
    </source>
</reference>
<feature type="transmembrane region" description="Helical" evidence="2">
    <location>
        <begin position="278"/>
        <end position="297"/>
    </location>
</feature>
<organism evidence="3 4">
    <name type="scientific">Sphaerisporangium rubeum</name>
    <dbReference type="NCBI Taxonomy" id="321317"/>
    <lineage>
        <taxon>Bacteria</taxon>
        <taxon>Bacillati</taxon>
        <taxon>Actinomycetota</taxon>
        <taxon>Actinomycetes</taxon>
        <taxon>Streptosporangiales</taxon>
        <taxon>Streptosporangiaceae</taxon>
        <taxon>Sphaerisporangium</taxon>
    </lineage>
</organism>
<keyword evidence="2" id="KW-0812">Transmembrane</keyword>
<gene>
    <name evidence="3" type="ORF">BJ992_000553</name>
</gene>
<dbReference type="RefSeq" id="WP_184978377.1">
    <property type="nucleotide sequence ID" value="NZ_BAAALO010000028.1"/>
</dbReference>
<name>A0A7X0M4G7_9ACTN</name>